<dbReference type="GO" id="GO:0003677">
    <property type="term" value="F:DNA binding"/>
    <property type="evidence" value="ECO:0007669"/>
    <property type="project" value="InterPro"/>
</dbReference>
<dbReference type="EMBL" id="CZKA01000007">
    <property type="protein sequence ID" value="CUR54396.1"/>
    <property type="molecule type" value="Genomic_DNA"/>
</dbReference>
<organism evidence="7">
    <name type="scientific">metagenome</name>
    <dbReference type="NCBI Taxonomy" id="256318"/>
    <lineage>
        <taxon>unclassified sequences</taxon>
        <taxon>metagenomes</taxon>
    </lineage>
</organism>
<dbReference type="InterPro" id="IPR039425">
    <property type="entry name" value="RNA_pol_sigma-70-like"/>
</dbReference>
<comment type="similarity">
    <text evidence="1">Belongs to the sigma-70 factor family. ECF subfamily.</text>
</comment>
<feature type="domain" description="RNA polymerase sigma factor 70 region 4 type 2" evidence="6">
    <location>
        <begin position="117"/>
        <end position="169"/>
    </location>
</feature>
<evidence type="ECO:0000259" key="5">
    <source>
        <dbReference type="Pfam" id="PF04542"/>
    </source>
</evidence>
<evidence type="ECO:0000256" key="4">
    <source>
        <dbReference type="ARBA" id="ARBA00023163"/>
    </source>
</evidence>
<keyword evidence="4" id="KW-0804">Transcription</keyword>
<accession>A0A2P2BXD2</accession>
<evidence type="ECO:0000259" key="6">
    <source>
        <dbReference type="Pfam" id="PF08281"/>
    </source>
</evidence>
<dbReference type="NCBIfam" id="TIGR02937">
    <property type="entry name" value="sigma70-ECF"/>
    <property type="match status" value="1"/>
</dbReference>
<evidence type="ECO:0000313" key="7">
    <source>
        <dbReference type="EMBL" id="CUR54396.1"/>
    </source>
</evidence>
<proteinExistence type="inferred from homology"/>
<dbReference type="SUPFAM" id="SSF88659">
    <property type="entry name" value="Sigma3 and sigma4 domains of RNA polymerase sigma factors"/>
    <property type="match status" value="1"/>
</dbReference>
<dbReference type="InterPro" id="IPR013249">
    <property type="entry name" value="RNA_pol_sigma70_r4_t2"/>
</dbReference>
<dbReference type="Pfam" id="PF04542">
    <property type="entry name" value="Sigma70_r2"/>
    <property type="match status" value="1"/>
</dbReference>
<dbReference type="AlphaFoldDB" id="A0A2P2BXD2"/>
<dbReference type="InterPro" id="IPR013325">
    <property type="entry name" value="RNA_pol_sigma_r2"/>
</dbReference>
<dbReference type="Gene3D" id="1.10.10.10">
    <property type="entry name" value="Winged helix-like DNA-binding domain superfamily/Winged helix DNA-binding domain"/>
    <property type="match status" value="1"/>
</dbReference>
<dbReference type="PANTHER" id="PTHR43133">
    <property type="entry name" value="RNA POLYMERASE ECF-TYPE SIGMA FACTO"/>
    <property type="match status" value="1"/>
</dbReference>
<sequence>MSVPIEEAELVARAKAGDQLAFGELASEHRTRLWSICLRITGNQFDAEDALQDALTAAWLHLGKFRGDSRFGTWIYRIAANAAIALIKRNKEVPTDQFGILDREIRSDFTERFADHDRITAALAELPEQFREALVLREYGDFSYDEIAMHQGVPVQTVKSRLNRARASLAANLGGS</sequence>
<dbReference type="InterPro" id="IPR007627">
    <property type="entry name" value="RNA_pol_sigma70_r2"/>
</dbReference>
<evidence type="ECO:0000256" key="3">
    <source>
        <dbReference type="ARBA" id="ARBA00023082"/>
    </source>
</evidence>
<dbReference type="Gene3D" id="1.10.1740.10">
    <property type="match status" value="1"/>
</dbReference>
<dbReference type="InterPro" id="IPR013324">
    <property type="entry name" value="RNA_pol_sigma_r3/r4-like"/>
</dbReference>
<gene>
    <name evidence="7" type="ORF">NOCA2150138</name>
</gene>
<dbReference type="InterPro" id="IPR014284">
    <property type="entry name" value="RNA_pol_sigma-70_dom"/>
</dbReference>
<dbReference type="CDD" id="cd06171">
    <property type="entry name" value="Sigma70_r4"/>
    <property type="match status" value="1"/>
</dbReference>
<dbReference type="GO" id="GO:0006352">
    <property type="term" value="P:DNA-templated transcription initiation"/>
    <property type="evidence" value="ECO:0007669"/>
    <property type="project" value="InterPro"/>
</dbReference>
<dbReference type="SUPFAM" id="SSF88946">
    <property type="entry name" value="Sigma2 domain of RNA polymerase sigma factors"/>
    <property type="match status" value="1"/>
</dbReference>
<name>A0A2P2BXD2_9ZZZZ</name>
<dbReference type="InterPro" id="IPR036388">
    <property type="entry name" value="WH-like_DNA-bd_sf"/>
</dbReference>
<dbReference type="GO" id="GO:0016987">
    <property type="term" value="F:sigma factor activity"/>
    <property type="evidence" value="ECO:0007669"/>
    <property type="project" value="UniProtKB-KW"/>
</dbReference>
<reference evidence="7" key="1">
    <citation type="submission" date="2015-08" db="EMBL/GenBank/DDBJ databases">
        <authorList>
            <person name="Babu N.S."/>
            <person name="Beckwith C.J."/>
            <person name="Beseler K.G."/>
            <person name="Brison A."/>
            <person name="Carone J.V."/>
            <person name="Caskin T.P."/>
            <person name="Diamond M."/>
            <person name="Durham M.E."/>
            <person name="Foxe J.M."/>
            <person name="Go M."/>
            <person name="Henderson B.A."/>
            <person name="Jones I.B."/>
            <person name="McGettigan J.A."/>
            <person name="Micheletti S.J."/>
            <person name="Nasrallah M.E."/>
            <person name="Ortiz D."/>
            <person name="Piller C.R."/>
            <person name="Privatt S.R."/>
            <person name="Schneider S.L."/>
            <person name="Sharp S."/>
            <person name="Smith T.C."/>
            <person name="Stanton J.D."/>
            <person name="Ullery H.E."/>
            <person name="Wilson R.J."/>
            <person name="Serrano M.G."/>
            <person name="Buck G."/>
            <person name="Lee V."/>
            <person name="Wang Y."/>
            <person name="Carvalho R."/>
            <person name="Voegtly L."/>
            <person name="Shi R."/>
            <person name="Duckworth R."/>
            <person name="Johnson A."/>
            <person name="Loviza R."/>
            <person name="Walstead R."/>
            <person name="Shah Z."/>
            <person name="Kiflezghi M."/>
            <person name="Wade K."/>
            <person name="Ball S.L."/>
            <person name="Bradley K.W."/>
            <person name="Asai D.J."/>
            <person name="Bowman C.A."/>
            <person name="Russell D.A."/>
            <person name="Pope W.H."/>
            <person name="Jacobs-Sera D."/>
            <person name="Hendrix R.W."/>
            <person name="Hatfull G.F."/>
        </authorList>
    </citation>
    <scope>NUCLEOTIDE SEQUENCE</scope>
</reference>
<evidence type="ECO:0000256" key="2">
    <source>
        <dbReference type="ARBA" id="ARBA00023015"/>
    </source>
</evidence>
<feature type="domain" description="RNA polymerase sigma-70 region 2" evidence="5">
    <location>
        <begin position="26"/>
        <end position="91"/>
    </location>
</feature>
<dbReference type="PANTHER" id="PTHR43133:SF51">
    <property type="entry name" value="RNA POLYMERASE SIGMA FACTOR"/>
    <property type="match status" value="1"/>
</dbReference>
<evidence type="ECO:0000256" key="1">
    <source>
        <dbReference type="ARBA" id="ARBA00010641"/>
    </source>
</evidence>
<keyword evidence="2" id="KW-0805">Transcription regulation</keyword>
<protein>
    <submittedName>
        <fullName evidence="7">ECF family RNA polymerase sigma factor W</fullName>
    </submittedName>
</protein>
<dbReference type="Pfam" id="PF08281">
    <property type="entry name" value="Sigma70_r4_2"/>
    <property type="match status" value="1"/>
</dbReference>
<keyword evidence="3" id="KW-0731">Sigma factor</keyword>